<dbReference type="Proteomes" id="UP000800040">
    <property type="component" value="Unassembled WGS sequence"/>
</dbReference>
<protein>
    <submittedName>
        <fullName evidence="1">Uncharacterized protein</fullName>
    </submittedName>
</protein>
<dbReference type="OrthoDB" id="3801236at2759"/>
<gene>
    <name evidence="1" type="ORF">BDW02DRAFT_125118</name>
</gene>
<dbReference type="AlphaFoldDB" id="A0A6A5JY84"/>
<reference evidence="1" key="1">
    <citation type="submission" date="2020-01" db="EMBL/GenBank/DDBJ databases">
        <authorList>
            <consortium name="DOE Joint Genome Institute"/>
            <person name="Haridas S."/>
            <person name="Albert R."/>
            <person name="Binder M."/>
            <person name="Bloem J."/>
            <person name="Labutti K."/>
            <person name="Salamov A."/>
            <person name="Andreopoulos B."/>
            <person name="Baker S.E."/>
            <person name="Barry K."/>
            <person name="Bills G."/>
            <person name="Bluhm B.H."/>
            <person name="Cannon C."/>
            <person name="Castanera R."/>
            <person name="Culley D.E."/>
            <person name="Daum C."/>
            <person name="Ezra D."/>
            <person name="Gonzalez J.B."/>
            <person name="Henrissat B."/>
            <person name="Kuo A."/>
            <person name="Liang C."/>
            <person name="Lipzen A."/>
            <person name="Lutzoni F."/>
            <person name="Magnuson J."/>
            <person name="Mondo S."/>
            <person name="Nolan M."/>
            <person name="Ohm R."/>
            <person name="Pangilinan J."/>
            <person name="Park H.-J."/>
            <person name="Ramirez L."/>
            <person name="Alfaro M."/>
            <person name="Sun H."/>
            <person name="Tritt A."/>
            <person name="Yoshinaga Y."/>
            <person name="Zwiers L.-H."/>
            <person name="Turgeon B.G."/>
            <person name="Goodwin S.B."/>
            <person name="Spatafora J.W."/>
            <person name="Crous P.W."/>
            <person name="Grigoriev I.V."/>
        </authorList>
    </citation>
    <scope>NUCLEOTIDE SEQUENCE</scope>
    <source>
        <strain evidence="1">P77</strain>
    </source>
</reference>
<name>A0A6A5JY84_9PLEO</name>
<sequence>MRNASEQGKDSVIPPKTFHGWSRLPDELQLEVLSHHLIYYTLIRASTHRELLNKLLFPLIGTRNRHLANLAQEVYYRGNQFAFCISQLSFFPSTYPKPPMAAMILHLHIKAVADFPADRMSGTWDKVPLLDRKTPGLKPWPNCQTTFTNLRTLKIVWDCDCVELRPPPGGCCYSTTRLEELPLQWDTINILFQADKVNVAVLKHRDLRIRGDELCEAHDDIFQGLKDRTTRKR</sequence>
<evidence type="ECO:0000313" key="2">
    <source>
        <dbReference type="Proteomes" id="UP000800040"/>
    </source>
</evidence>
<proteinExistence type="predicted"/>
<evidence type="ECO:0000313" key="1">
    <source>
        <dbReference type="EMBL" id="KAF1829935.1"/>
    </source>
</evidence>
<keyword evidence="2" id="KW-1185">Reference proteome</keyword>
<dbReference type="EMBL" id="ML975417">
    <property type="protein sequence ID" value="KAF1829935.1"/>
    <property type="molecule type" value="Genomic_DNA"/>
</dbReference>
<organism evidence="1 2">
    <name type="scientific">Decorospora gaudefroyi</name>
    <dbReference type="NCBI Taxonomy" id="184978"/>
    <lineage>
        <taxon>Eukaryota</taxon>
        <taxon>Fungi</taxon>
        <taxon>Dikarya</taxon>
        <taxon>Ascomycota</taxon>
        <taxon>Pezizomycotina</taxon>
        <taxon>Dothideomycetes</taxon>
        <taxon>Pleosporomycetidae</taxon>
        <taxon>Pleosporales</taxon>
        <taxon>Pleosporineae</taxon>
        <taxon>Pleosporaceae</taxon>
        <taxon>Decorospora</taxon>
    </lineage>
</organism>
<accession>A0A6A5JY84</accession>